<dbReference type="CDD" id="cd04729">
    <property type="entry name" value="NanE"/>
    <property type="match status" value="1"/>
</dbReference>
<dbReference type="EC" id="5.1.3.9" evidence="6"/>
<dbReference type="NCBIfam" id="NF002231">
    <property type="entry name" value="PRK01130.1"/>
    <property type="match status" value="1"/>
</dbReference>
<dbReference type="PANTHER" id="PTHR36204:SF1">
    <property type="entry name" value="N-ACETYLMANNOSAMINE-6-PHOSPHATE 2-EPIMERASE-RELATED"/>
    <property type="match status" value="1"/>
</dbReference>
<dbReference type="InterPro" id="IPR011060">
    <property type="entry name" value="RibuloseP-bd_barrel"/>
</dbReference>
<evidence type="ECO:0000256" key="5">
    <source>
        <dbReference type="ARBA" id="ARBA00023277"/>
    </source>
</evidence>
<keyword evidence="4 6" id="KW-0413">Isomerase</keyword>
<comment type="similarity">
    <text evidence="6">Belongs to the NanE family.</text>
</comment>
<reference evidence="8" key="1">
    <citation type="journal article" date="2019" name="Int. J. Syst. Evol. Microbiol.">
        <title>The Global Catalogue of Microorganisms (GCM) 10K type strain sequencing project: providing services to taxonomists for standard genome sequencing and annotation.</title>
        <authorList>
            <consortium name="The Broad Institute Genomics Platform"/>
            <consortium name="The Broad Institute Genome Sequencing Center for Infectious Disease"/>
            <person name="Wu L."/>
            <person name="Ma J."/>
        </authorList>
    </citation>
    <scope>NUCLEOTIDE SEQUENCE [LARGE SCALE GENOMIC DNA]</scope>
    <source>
        <strain evidence="8">JCM 18326</strain>
    </source>
</reference>
<evidence type="ECO:0000256" key="2">
    <source>
        <dbReference type="ARBA" id="ARBA00002147"/>
    </source>
</evidence>
<keyword evidence="8" id="KW-1185">Reference proteome</keyword>
<evidence type="ECO:0000256" key="4">
    <source>
        <dbReference type="ARBA" id="ARBA00023235"/>
    </source>
</evidence>
<dbReference type="InterPro" id="IPR007260">
    <property type="entry name" value="NanE"/>
</dbReference>
<evidence type="ECO:0000256" key="3">
    <source>
        <dbReference type="ARBA" id="ARBA00005081"/>
    </source>
</evidence>
<comment type="caution">
    <text evidence="7">The sequence shown here is derived from an EMBL/GenBank/DDBJ whole genome shotgun (WGS) entry which is preliminary data.</text>
</comment>
<name>A0ABP9D7J8_9BACT</name>
<dbReference type="RefSeq" id="WP_345369684.1">
    <property type="nucleotide sequence ID" value="NZ_BAABJX010000017.1"/>
</dbReference>
<dbReference type="InterPro" id="IPR013785">
    <property type="entry name" value="Aldolase_TIM"/>
</dbReference>
<protein>
    <recommendedName>
        <fullName evidence="6">Putative N-acetylmannosamine-6-phosphate 2-epimerase</fullName>
        <ecNumber evidence="6">5.1.3.9</ecNumber>
    </recommendedName>
    <alternativeName>
        <fullName evidence="6">ManNAc-6-P epimerase</fullName>
    </alternativeName>
</protein>
<dbReference type="EMBL" id="BAABJX010000017">
    <property type="protein sequence ID" value="GAA4827028.1"/>
    <property type="molecule type" value="Genomic_DNA"/>
</dbReference>
<dbReference type="PANTHER" id="PTHR36204">
    <property type="entry name" value="N-ACETYLMANNOSAMINE-6-PHOSPHATE 2-EPIMERASE-RELATED"/>
    <property type="match status" value="1"/>
</dbReference>
<dbReference type="Gene3D" id="3.20.20.70">
    <property type="entry name" value="Aldolase class I"/>
    <property type="match status" value="1"/>
</dbReference>
<dbReference type="HAMAP" id="MF_01235">
    <property type="entry name" value="ManNAc6P_epimer"/>
    <property type="match status" value="1"/>
</dbReference>
<comment type="catalytic activity">
    <reaction evidence="1 6">
        <text>an N-acyl-D-glucosamine 6-phosphate = an N-acyl-D-mannosamine 6-phosphate</text>
        <dbReference type="Rhea" id="RHEA:23932"/>
        <dbReference type="ChEBI" id="CHEBI:57599"/>
        <dbReference type="ChEBI" id="CHEBI:57666"/>
        <dbReference type="EC" id="5.1.3.9"/>
    </reaction>
</comment>
<proteinExistence type="inferred from homology"/>
<organism evidence="7 8">
    <name type="scientific">Algivirga pacifica</name>
    <dbReference type="NCBI Taxonomy" id="1162670"/>
    <lineage>
        <taxon>Bacteria</taxon>
        <taxon>Pseudomonadati</taxon>
        <taxon>Bacteroidota</taxon>
        <taxon>Cytophagia</taxon>
        <taxon>Cytophagales</taxon>
        <taxon>Flammeovirgaceae</taxon>
        <taxon>Algivirga</taxon>
    </lineage>
</organism>
<evidence type="ECO:0000313" key="7">
    <source>
        <dbReference type="EMBL" id="GAA4827028.1"/>
    </source>
</evidence>
<dbReference type="Pfam" id="PF04131">
    <property type="entry name" value="NanE"/>
    <property type="match status" value="1"/>
</dbReference>
<evidence type="ECO:0000256" key="1">
    <source>
        <dbReference type="ARBA" id="ARBA00000056"/>
    </source>
</evidence>
<dbReference type="Proteomes" id="UP001500298">
    <property type="component" value="Unassembled WGS sequence"/>
</dbReference>
<evidence type="ECO:0000256" key="6">
    <source>
        <dbReference type="HAMAP-Rule" id="MF_01235"/>
    </source>
</evidence>
<sequence>MNPVFEQLKGGLVVSCQAEGDSPFNIPERVADFAEAAVQGGAIGIRSQGVEKTKAIIDRVALPVIGLIKSEFEDGYVRITGSFQEVEQLIAINTDIIAIDGTFREREGMSGPAFIKEVKARYDCVVMADIATVEEGIACAEAGADCLSTTLSGYTPDTKDKPKQGPDFAFLSEMVQQSSIPVFAEGRVNTPEDAAKMIQLGAWGVVVGSAITRPHLVTQWYVEKIGAVNAVHDV</sequence>
<gene>
    <name evidence="6" type="primary">nanE</name>
    <name evidence="7" type="ORF">GCM10023331_09760</name>
</gene>
<accession>A0ABP9D7J8</accession>
<keyword evidence="5 6" id="KW-0119">Carbohydrate metabolism</keyword>
<dbReference type="SUPFAM" id="SSF51366">
    <property type="entry name" value="Ribulose-phoshate binding barrel"/>
    <property type="match status" value="1"/>
</dbReference>
<evidence type="ECO:0000313" key="8">
    <source>
        <dbReference type="Proteomes" id="UP001500298"/>
    </source>
</evidence>
<comment type="function">
    <text evidence="2 6">Converts N-acetylmannosamine-6-phosphate (ManNAc-6-P) to N-acetylglucosamine-6-phosphate (GlcNAc-6-P).</text>
</comment>
<comment type="pathway">
    <text evidence="3 6">Amino-sugar metabolism; N-acetylneuraminate degradation; D-fructose 6-phosphate from N-acetylneuraminate: step 3/5.</text>
</comment>